<dbReference type="EMBL" id="FWXD01000003">
    <property type="protein sequence ID" value="SMC19839.1"/>
    <property type="molecule type" value="Genomic_DNA"/>
</dbReference>
<dbReference type="GO" id="GO:0004135">
    <property type="term" value="F:amylo-alpha-1,6-glucosidase activity"/>
    <property type="evidence" value="ECO:0007669"/>
    <property type="project" value="InterPro"/>
</dbReference>
<dbReference type="InterPro" id="IPR004193">
    <property type="entry name" value="Glyco_hydro_13_N"/>
</dbReference>
<dbReference type="NCBIfam" id="NF002983">
    <property type="entry name" value="PRK03705.1"/>
    <property type="match status" value="1"/>
</dbReference>
<dbReference type="GO" id="GO:0005980">
    <property type="term" value="P:glycogen catabolic process"/>
    <property type="evidence" value="ECO:0007669"/>
    <property type="project" value="InterPro"/>
</dbReference>
<dbReference type="SMART" id="SM00642">
    <property type="entry name" value="Aamy"/>
    <property type="match status" value="1"/>
</dbReference>
<dbReference type="InterPro" id="IPR013783">
    <property type="entry name" value="Ig-like_fold"/>
</dbReference>
<dbReference type="InterPro" id="IPR013780">
    <property type="entry name" value="Glyco_hydro_b"/>
</dbReference>
<dbReference type="SUPFAM" id="SSF81296">
    <property type="entry name" value="E set domains"/>
    <property type="match status" value="1"/>
</dbReference>
<evidence type="ECO:0000313" key="7">
    <source>
        <dbReference type="Proteomes" id="UP000192761"/>
    </source>
</evidence>
<evidence type="ECO:0000259" key="5">
    <source>
        <dbReference type="SMART" id="SM00642"/>
    </source>
</evidence>
<dbReference type="InterPro" id="IPR011837">
    <property type="entry name" value="Glycogen_debranch_GlgX"/>
</dbReference>
<dbReference type="CDD" id="cd11326">
    <property type="entry name" value="AmyAc_Glg_debranch"/>
    <property type="match status" value="1"/>
</dbReference>
<dbReference type="InterPro" id="IPR040784">
    <property type="entry name" value="GlgX_C"/>
</dbReference>
<dbReference type="RefSeq" id="WP_084089258.1">
    <property type="nucleotide sequence ID" value="NZ_FWXD01000003.1"/>
</dbReference>
<dbReference type="InterPro" id="IPR017853">
    <property type="entry name" value="GH"/>
</dbReference>
<dbReference type="InterPro" id="IPR044505">
    <property type="entry name" value="GlgX_Isoamylase_N_E_set"/>
</dbReference>
<dbReference type="PANTHER" id="PTHR43002">
    <property type="entry name" value="GLYCOGEN DEBRANCHING ENZYME"/>
    <property type="match status" value="1"/>
</dbReference>
<reference evidence="6 7" key="1">
    <citation type="submission" date="2017-04" db="EMBL/GenBank/DDBJ databases">
        <authorList>
            <person name="Afonso C.L."/>
            <person name="Miller P.J."/>
            <person name="Scott M.A."/>
            <person name="Spackman E."/>
            <person name="Goraichik I."/>
            <person name="Dimitrov K.M."/>
            <person name="Suarez D.L."/>
            <person name="Swayne D.E."/>
        </authorList>
    </citation>
    <scope>NUCLEOTIDE SEQUENCE [LARGE SCALE GENOMIC DNA]</scope>
    <source>
        <strain evidence="6 7">DSM 23236</strain>
    </source>
</reference>
<dbReference type="Gene3D" id="3.20.20.80">
    <property type="entry name" value="Glycosidases"/>
    <property type="match status" value="1"/>
</dbReference>
<evidence type="ECO:0000256" key="2">
    <source>
        <dbReference type="ARBA" id="ARBA00022801"/>
    </source>
</evidence>
<dbReference type="SUPFAM" id="SSF51445">
    <property type="entry name" value="(Trans)glycosidases"/>
    <property type="match status" value="1"/>
</dbReference>
<dbReference type="CDD" id="cd02856">
    <property type="entry name" value="E_set_GDE_Isoamylase_N"/>
    <property type="match status" value="1"/>
</dbReference>
<gene>
    <name evidence="6" type="ORF">SAMN02745857_00815</name>
</gene>
<dbReference type="SUPFAM" id="SSF51011">
    <property type="entry name" value="Glycosyl hydrolase domain"/>
    <property type="match status" value="1"/>
</dbReference>
<evidence type="ECO:0000313" key="6">
    <source>
        <dbReference type="EMBL" id="SMC19839.1"/>
    </source>
</evidence>
<sequence length="682" mass="75761">MKLETGTPYPLGATWDGDGINFALFSENATRVQLCLFDAHGGKEYRELELPECTDGVWHGYLPDGVPGLVYGYRVDGPYAPAQGHRFNPHKMLLDPYARAIVGAPIDHPDFNGDDLENPGKPDPLDSAALAPKGKVVSGRYDWGGDTPPATPWHKTVIYEAHVKGLTARHPDIPADIRGTYAALAHPALIAHLQRLGITALELLPVHAHADEPRLQRLGLVNYWGYNTLGFFAPDERYWSGHDHTTPLTEFRDAVKALHAAGIEVILDVVFNHSAELDASGPTLSFRGIDNASYYHLNEQGEYENWTGCGNTMNLAHPRMVQLVMDCLRYWVGECHVDGFRFDLGPVLGRMPQFSSYAPLFAAIVQEPLLNKTKFIAEPWDIGPGGYQLGHFPDRFAEWNDQYRDTMRRFWLHDGVTRGEFAKRFAASSDFFHKRSRKPYASVNFITAHDGFNLRDLVSYNNKHNEANGEQNRDGHNENQSWNCGVEGASDDPSVLLVRKRSKKALLTTLLLSQGTPMLLAGDELAHTQQGNNNAYCQDNDITHLDWASADGDLTDYISSVLAVRARIAALVEPNWWDGQIDDGENHPDVQWLNASGEALKAHDWEDSAGRAMMVQLSGEWLIVVNGSANQVPFRLPTGVWCLELSSTDDLPTCISNGEYRASARSVAVLLHHSTIPSDKIV</sequence>
<dbReference type="Gene3D" id="2.60.40.1180">
    <property type="entry name" value="Golgi alpha-mannosidase II"/>
    <property type="match status" value="1"/>
</dbReference>
<evidence type="ECO:0000256" key="3">
    <source>
        <dbReference type="ARBA" id="ARBA00023295"/>
    </source>
</evidence>
<dbReference type="InterPro" id="IPR014756">
    <property type="entry name" value="Ig_E-set"/>
</dbReference>
<dbReference type="AlphaFoldDB" id="A0A1W1X793"/>
<proteinExistence type="inferred from homology"/>
<evidence type="ECO:0000256" key="4">
    <source>
        <dbReference type="SAM" id="MobiDB-lite"/>
    </source>
</evidence>
<comment type="similarity">
    <text evidence="1">Belongs to the glycosyl hydrolase 13 family.</text>
</comment>
<dbReference type="Pfam" id="PF00128">
    <property type="entry name" value="Alpha-amylase"/>
    <property type="match status" value="1"/>
</dbReference>
<keyword evidence="7" id="KW-1185">Reference proteome</keyword>
<dbReference type="STRING" id="1121001.SAMN02745857_00815"/>
<dbReference type="NCBIfam" id="TIGR02100">
    <property type="entry name" value="glgX_debranch"/>
    <property type="match status" value="1"/>
</dbReference>
<evidence type="ECO:0000256" key="1">
    <source>
        <dbReference type="ARBA" id="ARBA00008061"/>
    </source>
</evidence>
<dbReference type="OrthoDB" id="9800174at2"/>
<dbReference type="Pfam" id="PF02922">
    <property type="entry name" value="CBM_48"/>
    <property type="match status" value="1"/>
</dbReference>
<feature type="region of interest" description="Disordered" evidence="4">
    <location>
        <begin position="110"/>
        <end position="129"/>
    </location>
</feature>
<accession>A0A1W1X793</accession>
<name>A0A1W1X793_9NEIS</name>
<dbReference type="Proteomes" id="UP000192761">
    <property type="component" value="Unassembled WGS sequence"/>
</dbReference>
<keyword evidence="2" id="KW-0378">Hydrolase</keyword>
<protein>
    <submittedName>
        <fullName evidence="6">Glycogen operon protein</fullName>
    </submittedName>
</protein>
<dbReference type="Gene3D" id="2.60.40.10">
    <property type="entry name" value="Immunoglobulins"/>
    <property type="match status" value="1"/>
</dbReference>
<keyword evidence="3" id="KW-0326">Glycosidase</keyword>
<organism evidence="6 7">
    <name type="scientific">Andreprevotia lacus DSM 23236</name>
    <dbReference type="NCBI Taxonomy" id="1121001"/>
    <lineage>
        <taxon>Bacteria</taxon>
        <taxon>Pseudomonadati</taxon>
        <taxon>Pseudomonadota</taxon>
        <taxon>Betaproteobacteria</taxon>
        <taxon>Neisseriales</taxon>
        <taxon>Chitinibacteraceae</taxon>
        <taxon>Andreprevotia</taxon>
    </lineage>
</organism>
<feature type="domain" description="Glycosyl hydrolase family 13 catalytic" evidence="5">
    <location>
        <begin position="160"/>
        <end position="565"/>
    </location>
</feature>
<dbReference type="Pfam" id="PF18390">
    <property type="entry name" value="GlgX_C"/>
    <property type="match status" value="1"/>
</dbReference>
<dbReference type="InterPro" id="IPR006047">
    <property type="entry name" value="GH13_cat_dom"/>
</dbReference>